<dbReference type="Gene3D" id="1.10.238.160">
    <property type="match status" value="1"/>
</dbReference>
<proteinExistence type="predicted"/>
<organism evidence="1 2">
    <name type="scientific">Mannheimia granulomatis</name>
    <dbReference type="NCBI Taxonomy" id="85402"/>
    <lineage>
        <taxon>Bacteria</taxon>
        <taxon>Pseudomonadati</taxon>
        <taxon>Pseudomonadota</taxon>
        <taxon>Gammaproteobacteria</taxon>
        <taxon>Pasteurellales</taxon>
        <taxon>Pasteurellaceae</taxon>
        <taxon>Mannheimia</taxon>
    </lineage>
</organism>
<dbReference type="RefSeq" id="WP_042803196.1">
    <property type="nucleotide sequence ID" value="NZ_AVSP01000002.1"/>
</dbReference>
<reference evidence="1 2" key="1">
    <citation type="journal article" date="2014" name="Genome Announc.">
        <title>Genome Sequence of a Presumptive Mannheimia haemolytica Strain with an A1/A6-Cross-Reactive Serotype from a White-Tailed Deer (Odocoileus virginianus).</title>
        <authorList>
            <person name="Lawrence P.K."/>
            <person name="Bey R.F."/>
            <person name="Wiener B."/>
            <person name="Kittichotirat W."/>
            <person name="Bumgarner R.E."/>
        </authorList>
    </citation>
    <scope>NUCLEOTIDE SEQUENCE [LARGE SCALE GENOMIC DNA]</scope>
    <source>
        <strain evidence="1 2">PKL10</strain>
    </source>
</reference>
<dbReference type="AlphaFoldDB" id="A0A011NBN1"/>
<dbReference type="Proteomes" id="UP000054123">
    <property type="component" value="Unassembled WGS sequence"/>
</dbReference>
<keyword evidence="1" id="KW-0238">DNA-binding</keyword>
<evidence type="ECO:0000313" key="2">
    <source>
        <dbReference type="Proteomes" id="UP000054123"/>
    </source>
</evidence>
<dbReference type="GO" id="GO:0003677">
    <property type="term" value="F:DNA binding"/>
    <property type="evidence" value="ECO:0007669"/>
    <property type="project" value="UniProtKB-KW"/>
</dbReference>
<dbReference type="PANTHER" id="PTHR36154">
    <property type="entry name" value="DNA-BINDING TRANSCRIPTIONAL ACTIVATOR ALPA"/>
    <property type="match status" value="1"/>
</dbReference>
<comment type="caution">
    <text evidence="1">The sequence shown here is derived from an EMBL/GenBank/DDBJ whole genome shotgun (WGS) entry which is preliminary data.</text>
</comment>
<dbReference type="PATRIC" id="fig|1450449.3.peg.1488"/>
<dbReference type="InterPro" id="IPR010260">
    <property type="entry name" value="AlpA"/>
</dbReference>
<dbReference type="Pfam" id="PF05930">
    <property type="entry name" value="Phage_AlpA"/>
    <property type="match status" value="1"/>
</dbReference>
<sequence>MENTPPKQRFMKIDEVSAVTTLSETQIYRKMKAGEFPQSISIGANSKVWLESEIQQWIQNKIEQHRNQ</sequence>
<name>A0A011NBN1_9PAST</name>
<evidence type="ECO:0000313" key="1">
    <source>
        <dbReference type="EMBL" id="EXI61977.1"/>
    </source>
</evidence>
<dbReference type="EMBL" id="JANJ01000005">
    <property type="protein sequence ID" value="EXI61977.1"/>
    <property type="molecule type" value="Genomic_DNA"/>
</dbReference>
<gene>
    <name evidence="1" type="ORF">AK33_07560</name>
</gene>
<dbReference type="InterPro" id="IPR052931">
    <property type="entry name" value="Prophage_regulatory_activator"/>
</dbReference>
<protein>
    <submittedName>
        <fullName evidence="1">DNA-binding protein</fullName>
    </submittedName>
</protein>
<accession>A0A011NBN1</accession>
<dbReference type="OrthoDB" id="8455288at2"/>
<keyword evidence="2" id="KW-1185">Reference proteome</keyword>
<dbReference type="PANTHER" id="PTHR36154:SF1">
    <property type="entry name" value="DNA-BINDING TRANSCRIPTIONAL ACTIVATOR ALPA"/>
    <property type="match status" value="1"/>
</dbReference>